<evidence type="ECO:0008006" key="3">
    <source>
        <dbReference type="Google" id="ProtNLM"/>
    </source>
</evidence>
<dbReference type="InterPro" id="IPR025396">
    <property type="entry name" value="DUF4302"/>
</dbReference>
<dbReference type="eggNOG" id="ENOG502Z7SV">
    <property type="taxonomic scope" value="Bacteria"/>
</dbReference>
<dbReference type="Proteomes" id="UP000014174">
    <property type="component" value="Unassembled WGS sequence"/>
</dbReference>
<sequence length="437" mass="48354">MKKTYLYMLFLVLVLASCKKDDNKSVFGENPDERLNKAMTAYSEELTGAENGWKAFLYTNGEEAYSFMFQFNTSNRVKMYADLGDESSTVIAESSYRLKAVQKPSILFDTYSYLHLLADPDPDILGGDAGYGRYSDFEFSIDSVSTDTIKLTGNNLGSKLIMVRATKAEADAYKAGALLQMHINAETYTEGTPFSFVQIGNIKYETIISPENKALALIYSENNEDKIVRSAFSFTTYGIHFAIPLVLGSVTIDELIWDDESKSYYALSGSTRIPVQASTAPTAPLSALLGLVYADVVVPQGTGTNPLPGTSPLFVTEYNRSRLAILNGRYRLTMKDMTFSFNSTAKAMRITLVIAQGANNFLATFDYSYTKSSAGLFQFTRLSSNSNASLIEVEMAAILKYIETDGFKVDYYNSGTSLLGQLTSQQRPLFFFTGNLE</sequence>
<dbReference type="EMBL" id="AQPN01000049">
    <property type="protein sequence ID" value="EOR95474.1"/>
    <property type="molecule type" value="Genomic_DNA"/>
</dbReference>
<evidence type="ECO:0000313" key="1">
    <source>
        <dbReference type="EMBL" id="EOR95474.1"/>
    </source>
</evidence>
<comment type="caution">
    <text evidence="1">The sequence shown here is derived from an EMBL/GenBank/DDBJ whole genome shotgun (WGS) entry which is preliminary data.</text>
</comment>
<proteinExistence type="predicted"/>
<gene>
    <name evidence="1" type="ORF">ADIARSV_1293</name>
</gene>
<protein>
    <recommendedName>
        <fullName evidence="3">DUF4302 domain-containing protein</fullName>
    </recommendedName>
</protein>
<evidence type="ECO:0000313" key="2">
    <source>
        <dbReference type="Proteomes" id="UP000014174"/>
    </source>
</evidence>
<reference evidence="1 2" key="1">
    <citation type="journal article" date="2013" name="Genome Announc.">
        <title>Draft Genome Sequence of Arcticibacter svalbardensis Strain MN12-7T, a Member of the Family Sphingobacteriaceae Isolated from an Arctic Soil Sample.</title>
        <authorList>
            <person name="Shivaji S."/>
            <person name="Ara S."/>
            <person name="Prasad S."/>
            <person name="Manasa B.P."/>
            <person name="Begum Z."/>
            <person name="Singh A."/>
            <person name="Kumar Pinnaka A."/>
        </authorList>
    </citation>
    <scope>NUCLEOTIDE SEQUENCE [LARGE SCALE GENOMIC DNA]</scope>
    <source>
        <strain evidence="1 2">MN12-7</strain>
    </source>
</reference>
<organism evidence="1 2">
    <name type="scientific">Arcticibacter svalbardensis MN12-7</name>
    <dbReference type="NCBI Taxonomy" id="1150600"/>
    <lineage>
        <taxon>Bacteria</taxon>
        <taxon>Pseudomonadati</taxon>
        <taxon>Bacteroidota</taxon>
        <taxon>Sphingobacteriia</taxon>
        <taxon>Sphingobacteriales</taxon>
        <taxon>Sphingobacteriaceae</taxon>
        <taxon>Arcticibacter</taxon>
    </lineage>
</organism>
<dbReference type="PATRIC" id="fig|1150600.3.peg.1270"/>
<dbReference type="AlphaFoldDB" id="R9H2N1"/>
<dbReference type="PROSITE" id="PS51257">
    <property type="entry name" value="PROKAR_LIPOPROTEIN"/>
    <property type="match status" value="1"/>
</dbReference>
<dbReference type="STRING" id="1150600.ADIARSV_1293"/>
<dbReference type="RefSeq" id="WP_016194534.1">
    <property type="nucleotide sequence ID" value="NZ_AQPN01000049.1"/>
</dbReference>
<dbReference type="OrthoDB" id="707849at2"/>
<name>R9H2N1_9SPHI</name>
<dbReference type="Pfam" id="PF14135">
    <property type="entry name" value="DUF4302"/>
    <property type="match status" value="1"/>
</dbReference>
<accession>R9H2N1</accession>
<keyword evidence="2" id="KW-1185">Reference proteome</keyword>